<reference evidence="1" key="1">
    <citation type="journal article" date="2023" name="Mol. Phylogenet. Evol.">
        <title>Genome-scale phylogeny and comparative genomics of the fungal order Sordariales.</title>
        <authorList>
            <person name="Hensen N."/>
            <person name="Bonometti L."/>
            <person name="Westerberg I."/>
            <person name="Brannstrom I.O."/>
            <person name="Guillou S."/>
            <person name="Cros-Aarteil S."/>
            <person name="Calhoun S."/>
            <person name="Haridas S."/>
            <person name="Kuo A."/>
            <person name="Mondo S."/>
            <person name="Pangilinan J."/>
            <person name="Riley R."/>
            <person name="LaButti K."/>
            <person name="Andreopoulos B."/>
            <person name="Lipzen A."/>
            <person name="Chen C."/>
            <person name="Yan M."/>
            <person name="Daum C."/>
            <person name="Ng V."/>
            <person name="Clum A."/>
            <person name="Steindorff A."/>
            <person name="Ohm R.A."/>
            <person name="Martin F."/>
            <person name="Silar P."/>
            <person name="Natvig D.O."/>
            <person name="Lalanne C."/>
            <person name="Gautier V."/>
            <person name="Ament-Velasquez S.L."/>
            <person name="Kruys A."/>
            <person name="Hutchinson M.I."/>
            <person name="Powell A.J."/>
            <person name="Barry K."/>
            <person name="Miller A.N."/>
            <person name="Grigoriev I.V."/>
            <person name="Debuchy R."/>
            <person name="Gladieux P."/>
            <person name="Hiltunen Thoren M."/>
            <person name="Johannesson H."/>
        </authorList>
    </citation>
    <scope>NUCLEOTIDE SEQUENCE</scope>
    <source>
        <strain evidence="1">PSN309</strain>
    </source>
</reference>
<accession>A0AAN6WUP8</accession>
<dbReference type="EMBL" id="MU864394">
    <property type="protein sequence ID" value="KAK4187993.1"/>
    <property type="molecule type" value="Genomic_DNA"/>
</dbReference>
<evidence type="ECO:0000313" key="2">
    <source>
        <dbReference type="Proteomes" id="UP001302126"/>
    </source>
</evidence>
<sequence>MALETAWLNNRYRGQGVYFALLGAPGLDLEAFPAPQVKKTFLFHQYQGIWSVACVERWPDQVIMFDSTSEKPGNRLHEDECCC</sequence>
<gene>
    <name evidence="1" type="ORF">QBC35DRAFT_451725</name>
</gene>
<comment type="caution">
    <text evidence="1">The sequence shown here is derived from an EMBL/GenBank/DDBJ whole genome shotgun (WGS) entry which is preliminary data.</text>
</comment>
<reference evidence="1" key="2">
    <citation type="submission" date="2023-05" db="EMBL/GenBank/DDBJ databases">
        <authorList>
            <consortium name="Lawrence Berkeley National Laboratory"/>
            <person name="Steindorff A."/>
            <person name="Hensen N."/>
            <person name="Bonometti L."/>
            <person name="Westerberg I."/>
            <person name="Brannstrom I.O."/>
            <person name="Guillou S."/>
            <person name="Cros-Aarteil S."/>
            <person name="Calhoun S."/>
            <person name="Haridas S."/>
            <person name="Kuo A."/>
            <person name="Mondo S."/>
            <person name="Pangilinan J."/>
            <person name="Riley R."/>
            <person name="Labutti K."/>
            <person name="Andreopoulos B."/>
            <person name="Lipzen A."/>
            <person name="Chen C."/>
            <person name="Yanf M."/>
            <person name="Daum C."/>
            <person name="Ng V."/>
            <person name="Clum A."/>
            <person name="Ohm R."/>
            <person name="Martin F."/>
            <person name="Silar P."/>
            <person name="Natvig D."/>
            <person name="Lalanne C."/>
            <person name="Gautier V."/>
            <person name="Ament-Velasquez S.L."/>
            <person name="Kruys A."/>
            <person name="Hutchinson M.I."/>
            <person name="Powell A.J."/>
            <person name="Barry K."/>
            <person name="Miller A.N."/>
            <person name="Grigoriev I.V."/>
            <person name="Debuchy R."/>
            <person name="Gladieux P."/>
            <person name="Thoren M.H."/>
            <person name="Johannesson H."/>
        </authorList>
    </citation>
    <scope>NUCLEOTIDE SEQUENCE</scope>
    <source>
        <strain evidence="1">PSN309</strain>
    </source>
</reference>
<protein>
    <submittedName>
        <fullName evidence="1">Uncharacterized protein</fullName>
    </submittedName>
</protein>
<proteinExistence type="predicted"/>
<organism evidence="1 2">
    <name type="scientific">Podospora australis</name>
    <dbReference type="NCBI Taxonomy" id="1536484"/>
    <lineage>
        <taxon>Eukaryota</taxon>
        <taxon>Fungi</taxon>
        <taxon>Dikarya</taxon>
        <taxon>Ascomycota</taxon>
        <taxon>Pezizomycotina</taxon>
        <taxon>Sordariomycetes</taxon>
        <taxon>Sordariomycetidae</taxon>
        <taxon>Sordariales</taxon>
        <taxon>Podosporaceae</taxon>
        <taxon>Podospora</taxon>
    </lineage>
</organism>
<name>A0AAN6WUP8_9PEZI</name>
<dbReference type="AlphaFoldDB" id="A0AAN6WUP8"/>
<keyword evidence="2" id="KW-1185">Reference proteome</keyword>
<dbReference type="Proteomes" id="UP001302126">
    <property type="component" value="Unassembled WGS sequence"/>
</dbReference>
<evidence type="ECO:0000313" key="1">
    <source>
        <dbReference type="EMBL" id="KAK4187993.1"/>
    </source>
</evidence>